<accession>A0A0F6W075</accession>
<evidence type="ECO:0000313" key="13">
    <source>
        <dbReference type="EMBL" id="AKF03921.1"/>
    </source>
</evidence>
<evidence type="ECO:0000256" key="1">
    <source>
        <dbReference type="ARBA" id="ARBA00004533"/>
    </source>
</evidence>
<evidence type="ECO:0000256" key="11">
    <source>
        <dbReference type="SAM" id="Phobius"/>
    </source>
</evidence>
<feature type="domain" description="T2SS protein K first SAM-like" evidence="12">
    <location>
        <begin position="245"/>
        <end position="291"/>
    </location>
</feature>
<comment type="subcellular location">
    <subcellularLocation>
        <location evidence="1">Cell inner membrane</location>
    </subcellularLocation>
</comment>
<dbReference type="OrthoDB" id="5491068at2"/>
<organism evidence="13 14">
    <name type="scientific">Sandaracinus amylolyticus</name>
    <dbReference type="NCBI Taxonomy" id="927083"/>
    <lineage>
        <taxon>Bacteria</taxon>
        <taxon>Pseudomonadati</taxon>
        <taxon>Myxococcota</taxon>
        <taxon>Polyangia</taxon>
        <taxon>Polyangiales</taxon>
        <taxon>Sandaracinaceae</taxon>
        <taxon>Sandaracinus</taxon>
    </lineage>
</organism>
<evidence type="ECO:0000313" key="14">
    <source>
        <dbReference type="Proteomes" id="UP000034883"/>
    </source>
</evidence>
<keyword evidence="6 11" id="KW-0812">Transmembrane</keyword>
<comment type="similarity">
    <text evidence="2">Belongs to the GSP K family.</text>
</comment>
<evidence type="ECO:0000259" key="12">
    <source>
        <dbReference type="Pfam" id="PF21687"/>
    </source>
</evidence>
<evidence type="ECO:0000256" key="4">
    <source>
        <dbReference type="ARBA" id="ARBA00022475"/>
    </source>
</evidence>
<dbReference type="GO" id="GO:0005886">
    <property type="term" value="C:plasma membrane"/>
    <property type="evidence" value="ECO:0007669"/>
    <property type="project" value="UniProtKB-SubCell"/>
</dbReference>
<evidence type="ECO:0000256" key="9">
    <source>
        <dbReference type="ARBA" id="ARBA00023136"/>
    </source>
</evidence>
<keyword evidence="3" id="KW-0813">Transport</keyword>
<evidence type="ECO:0000256" key="8">
    <source>
        <dbReference type="ARBA" id="ARBA00022989"/>
    </source>
</evidence>
<dbReference type="InterPro" id="IPR049031">
    <property type="entry name" value="T2SSK_SAM-like_1st"/>
</dbReference>
<dbReference type="PANTHER" id="PTHR38831">
    <property type="entry name" value="TYPE II SECRETION SYSTEM PROTEIN K"/>
    <property type="match status" value="1"/>
</dbReference>
<reference evidence="13 14" key="1">
    <citation type="submission" date="2015-03" db="EMBL/GenBank/DDBJ databases">
        <title>Genome assembly of Sandaracinus amylolyticus DSM 53668.</title>
        <authorList>
            <person name="Sharma G."/>
            <person name="Subramanian S."/>
        </authorList>
    </citation>
    <scope>NUCLEOTIDE SEQUENCE [LARGE SCALE GENOMIC DNA]</scope>
    <source>
        <strain evidence="13 14">DSM 53668</strain>
    </source>
</reference>
<evidence type="ECO:0000256" key="6">
    <source>
        <dbReference type="ARBA" id="ARBA00022692"/>
    </source>
</evidence>
<dbReference type="EMBL" id="CP011125">
    <property type="protein sequence ID" value="AKF03921.1"/>
    <property type="molecule type" value="Genomic_DNA"/>
</dbReference>
<dbReference type="GO" id="GO:0009306">
    <property type="term" value="P:protein secretion"/>
    <property type="evidence" value="ECO:0007669"/>
    <property type="project" value="InterPro"/>
</dbReference>
<evidence type="ECO:0000256" key="3">
    <source>
        <dbReference type="ARBA" id="ARBA00022448"/>
    </source>
</evidence>
<keyword evidence="5" id="KW-0997">Cell inner membrane</keyword>
<gene>
    <name evidence="13" type="ORF">DB32_001070</name>
</gene>
<name>A0A0F6W075_9BACT</name>
<evidence type="ECO:0000256" key="2">
    <source>
        <dbReference type="ARBA" id="ARBA00007246"/>
    </source>
</evidence>
<keyword evidence="14" id="KW-1185">Reference proteome</keyword>
<dbReference type="InterPro" id="IPR038072">
    <property type="entry name" value="GspK_central_sf"/>
</dbReference>
<dbReference type="Proteomes" id="UP000034883">
    <property type="component" value="Chromosome"/>
</dbReference>
<protein>
    <recommendedName>
        <fullName evidence="12">T2SS protein K first SAM-like domain-containing protein</fullName>
    </recommendedName>
</protein>
<feature type="transmembrane region" description="Helical" evidence="11">
    <location>
        <begin position="38"/>
        <end position="56"/>
    </location>
</feature>
<keyword evidence="4" id="KW-1003">Cell membrane</keyword>
<evidence type="ECO:0000256" key="10">
    <source>
        <dbReference type="SAM" id="MobiDB-lite"/>
    </source>
</evidence>
<keyword evidence="9 11" id="KW-0472">Membrane</keyword>
<proteinExistence type="inferred from homology"/>
<dbReference type="PANTHER" id="PTHR38831:SF2">
    <property type="entry name" value="TYPE II SECRETION SYSTEM PROTEIN K"/>
    <property type="match status" value="1"/>
</dbReference>
<dbReference type="SUPFAM" id="SSF158544">
    <property type="entry name" value="GspK insert domain-like"/>
    <property type="match status" value="1"/>
</dbReference>
<keyword evidence="7" id="KW-0653">Protein transport</keyword>
<dbReference type="RefSeq" id="WP_053231328.1">
    <property type="nucleotide sequence ID" value="NZ_CP011125.1"/>
</dbReference>
<dbReference type="Pfam" id="PF21687">
    <property type="entry name" value="T2SSK_1st"/>
    <property type="match status" value="1"/>
</dbReference>
<evidence type="ECO:0000256" key="7">
    <source>
        <dbReference type="ARBA" id="ARBA00022927"/>
    </source>
</evidence>
<dbReference type="InterPro" id="IPR005628">
    <property type="entry name" value="GspK"/>
</dbReference>
<evidence type="ECO:0000256" key="5">
    <source>
        <dbReference type="ARBA" id="ARBA00022519"/>
    </source>
</evidence>
<sequence>MTARAHGIGPFRGAGDSKDRERRVRRGAKAHHSLRERGIALVIAMTAVAILAVMLADMHESTTASFVVATTERDQLRAEYMAKSGLNLTRLLVSQEPAIRATVAPIYQLLTGRAPPMIPVWSYANGILRPFCDYEGMQESGIINTVGVDFATSEGLGDTGGTCEIIALAENAKLNVSDPLNFDGDRARTGVAMQMFALMGGYQSPSPFDPLFEQRDADGQYTSRLDVVSALIDWWDYDGDRTTFDPGASTVASGGAEDDVYRMFDDPYQAKNAAFDSIEEIRLVRGVGDDFWATFVEPDPDDPNTRAITIYGSGAVNPNEATPEVLIARVCSILTDQPLCTDPVEASKFIQIMRTLRMIAPIPWFTHPRDFRAFLEGRGGERDLYPMLAGFLGADNPILFRPVTMSAQQGTQVESAFVTAARILTIQSTGTVGRATVRVRTVMNFHDRWTPPPPNAGTMPGLGIFYYYRVD</sequence>
<dbReference type="AlphaFoldDB" id="A0A0F6W075"/>
<dbReference type="Gene3D" id="1.10.40.60">
    <property type="entry name" value="EpsJ-like"/>
    <property type="match status" value="1"/>
</dbReference>
<dbReference type="KEGG" id="samy:DB32_001070"/>
<keyword evidence="8 11" id="KW-1133">Transmembrane helix</keyword>
<dbReference type="STRING" id="927083.DB32_001070"/>
<feature type="region of interest" description="Disordered" evidence="10">
    <location>
        <begin position="1"/>
        <end position="30"/>
    </location>
</feature>